<accession>A0A930YFZ5</accession>
<feature type="transmembrane region" description="Helical" evidence="5">
    <location>
        <begin position="335"/>
        <end position="351"/>
    </location>
</feature>
<feature type="transmembrane region" description="Helical" evidence="5">
    <location>
        <begin position="171"/>
        <end position="192"/>
    </location>
</feature>
<feature type="transmembrane region" description="Helical" evidence="5">
    <location>
        <begin position="258"/>
        <end position="279"/>
    </location>
</feature>
<dbReference type="PANTHER" id="PTHR37958:SF1">
    <property type="entry name" value="SODIUM-POTASSIUM_PROTON ANTIPORTER CHAA"/>
    <property type="match status" value="1"/>
</dbReference>
<reference evidence="7" key="1">
    <citation type="submission" date="2020-11" db="EMBL/GenBank/DDBJ databases">
        <title>Nocardioides cynanchi sp. nov., isolated from soil of rhizosphere of Cynanchum wilfordii.</title>
        <authorList>
            <person name="Lee J.-S."/>
            <person name="Suh M.K."/>
            <person name="Kim J.-S."/>
        </authorList>
    </citation>
    <scope>NUCLEOTIDE SEQUENCE</scope>
    <source>
        <strain evidence="7">KCTC 19276</strain>
    </source>
</reference>
<dbReference type="GO" id="GO:0015385">
    <property type="term" value="F:sodium:proton antiporter activity"/>
    <property type="evidence" value="ECO:0007669"/>
    <property type="project" value="TreeGrafter"/>
</dbReference>
<dbReference type="GO" id="GO:0015386">
    <property type="term" value="F:potassium:proton antiporter activity"/>
    <property type="evidence" value="ECO:0007669"/>
    <property type="project" value="TreeGrafter"/>
</dbReference>
<comment type="caution">
    <text evidence="7">The sequence shown here is derived from an EMBL/GenBank/DDBJ whole genome shotgun (WGS) entry which is preliminary data.</text>
</comment>
<dbReference type="EMBL" id="JADKPO010000004">
    <property type="protein sequence ID" value="MBF4767051.1"/>
    <property type="molecule type" value="Genomic_DNA"/>
</dbReference>
<feature type="transmembrane region" description="Helical" evidence="5">
    <location>
        <begin position="358"/>
        <end position="375"/>
    </location>
</feature>
<dbReference type="Pfam" id="PF01699">
    <property type="entry name" value="Na_Ca_ex"/>
    <property type="match status" value="2"/>
</dbReference>
<dbReference type="GO" id="GO:0005886">
    <property type="term" value="C:plasma membrane"/>
    <property type="evidence" value="ECO:0007669"/>
    <property type="project" value="TreeGrafter"/>
</dbReference>
<feature type="transmembrane region" description="Helical" evidence="5">
    <location>
        <begin position="12"/>
        <end position="31"/>
    </location>
</feature>
<evidence type="ECO:0000256" key="2">
    <source>
        <dbReference type="ARBA" id="ARBA00022692"/>
    </source>
</evidence>
<dbReference type="InterPro" id="IPR004837">
    <property type="entry name" value="NaCa_Exmemb"/>
</dbReference>
<feature type="transmembrane region" description="Helical" evidence="5">
    <location>
        <begin position="105"/>
        <end position="126"/>
    </location>
</feature>
<evidence type="ECO:0000256" key="4">
    <source>
        <dbReference type="ARBA" id="ARBA00023136"/>
    </source>
</evidence>
<evidence type="ECO:0000259" key="6">
    <source>
        <dbReference type="Pfam" id="PF01699"/>
    </source>
</evidence>
<feature type="domain" description="Sodium/calcium exchanger membrane region" evidence="6">
    <location>
        <begin position="42"/>
        <end position="195"/>
    </location>
</feature>
<feature type="domain" description="Sodium/calcium exchanger membrane region" evidence="6">
    <location>
        <begin position="233"/>
        <end position="375"/>
    </location>
</feature>
<feature type="transmembrane region" description="Helical" evidence="5">
    <location>
        <begin position="231"/>
        <end position="252"/>
    </location>
</feature>
<dbReference type="InterPro" id="IPR052946">
    <property type="entry name" value="Alkaline_pH_Ca-Antiporter"/>
</dbReference>
<feature type="transmembrane region" description="Helical" evidence="5">
    <location>
        <begin position="300"/>
        <end position="323"/>
    </location>
</feature>
<evidence type="ECO:0000256" key="5">
    <source>
        <dbReference type="SAM" id="Phobius"/>
    </source>
</evidence>
<dbReference type="RefSeq" id="WP_194695198.1">
    <property type="nucleotide sequence ID" value="NZ_JADKPO010000004.1"/>
</dbReference>
<feature type="transmembrane region" description="Helical" evidence="5">
    <location>
        <begin position="69"/>
        <end position="93"/>
    </location>
</feature>
<feature type="transmembrane region" description="Helical" evidence="5">
    <location>
        <begin position="37"/>
        <end position="57"/>
    </location>
</feature>
<evidence type="ECO:0000256" key="3">
    <source>
        <dbReference type="ARBA" id="ARBA00022989"/>
    </source>
</evidence>
<name>A0A930YFZ5_9ACTN</name>
<proteinExistence type="predicted"/>
<sequence>MAAQDQDSRAGLLTWTSLTPIAALVLLALTWGRDPNALVASIVFVVLVGAVLAAVHHAEVVAHRVGEPYGSLVLAVAVTVIEVALIVTLMVSGSKDTSELARDTVFAAVMISVNGIVGLSLVVGALKRSGTSGLAVFHAEGTGSSLATVITLATLTLVLPRFTTTEPGPEFSGGQLAFAAVASLLVYLMFVFTQTVQHRDFFLPVEAHHDRGLPDQDADGHADPPSNRTALFSLGLLLAALVAVVGLAKVVSPVIEDAVAAVGFPHAFVGVVIAALVLLPESISAVRAAARERVQISLNLAYGSAMASIGLTIPTIAVASIWLEGPLTLGLGETQIVLLMLSVLVGVLTVVPGRAKPLNGGLHLAILAAYVFLSIQP</sequence>
<organism evidence="7 8">
    <name type="scientific">Nocardioides agariphilus</name>
    <dbReference type="NCBI Taxonomy" id="433664"/>
    <lineage>
        <taxon>Bacteria</taxon>
        <taxon>Bacillati</taxon>
        <taxon>Actinomycetota</taxon>
        <taxon>Actinomycetes</taxon>
        <taxon>Propionibacteriales</taxon>
        <taxon>Nocardioidaceae</taxon>
        <taxon>Nocardioides</taxon>
    </lineage>
</organism>
<feature type="transmembrane region" description="Helical" evidence="5">
    <location>
        <begin position="133"/>
        <end position="159"/>
    </location>
</feature>
<keyword evidence="8" id="KW-1185">Reference proteome</keyword>
<dbReference type="PANTHER" id="PTHR37958">
    <property type="entry name" value="SODIUM-POTASSIUM/PROTON ANTIPORTER CHAA"/>
    <property type="match status" value="1"/>
</dbReference>
<keyword evidence="2 5" id="KW-0812">Transmembrane</keyword>
<dbReference type="AlphaFoldDB" id="A0A930YFZ5"/>
<keyword evidence="4 5" id="KW-0472">Membrane</keyword>
<dbReference type="Proteomes" id="UP000660668">
    <property type="component" value="Unassembled WGS sequence"/>
</dbReference>
<comment type="subcellular location">
    <subcellularLocation>
        <location evidence="1">Membrane</location>
        <topology evidence="1">Multi-pass membrane protein</topology>
    </subcellularLocation>
</comment>
<evidence type="ECO:0000313" key="7">
    <source>
        <dbReference type="EMBL" id="MBF4767051.1"/>
    </source>
</evidence>
<evidence type="ECO:0000256" key="1">
    <source>
        <dbReference type="ARBA" id="ARBA00004141"/>
    </source>
</evidence>
<gene>
    <name evidence="7" type="ORF">ISU10_04640</name>
</gene>
<protein>
    <submittedName>
        <fullName evidence="7">Ionic transporter y4hA</fullName>
    </submittedName>
</protein>
<keyword evidence="3 5" id="KW-1133">Transmembrane helix</keyword>
<evidence type="ECO:0000313" key="8">
    <source>
        <dbReference type="Proteomes" id="UP000660668"/>
    </source>
</evidence>